<sequence>MLYTNEEIEEVLICLEYKLRKSLRETHPKYREDLAQNLRESIVRKMKSDTLHKSPSFFTLINQ</sequence>
<dbReference type="Proteomes" id="UP000000935">
    <property type="component" value="Plasmid pBM500"/>
</dbReference>
<dbReference type="RefSeq" id="WP_013060116.1">
    <property type="nucleotide sequence ID" value="NC_014025.1"/>
</dbReference>
<protein>
    <submittedName>
        <fullName evidence="1">Uncharacterized protein</fullName>
    </submittedName>
</protein>
<dbReference type="KEGG" id="bmq:BMQ_pBM50013"/>
<proteinExistence type="predicted"/>
<geneLocation type="plasmid" evidence="1 2">
    <name>pBM500</name>
</geneLocation>
<keyword evidence="2" id="KW-1185">Reference proteome</keyword>
<accession>D5E3H7</accession>
<keyword evidence="1" id="KW-0614">Plasmid</keyword>
<dbReference type="AlphaFoldDB" id="D5E3H7"/>
<dbReference type="HOGENOM" id="CLU_2876481_0_0_9"/>
<reference evidence="1 2" key="1">
    <citation type="journal article" date="2011" name="J. Bacteriol.">
        <title>Genome sequences of the biotechnologically important Bacillus megaterium strains QM B1551 and DSM319.</title>
        <authorList>
            <person name="Eppinger M."/>
            <person name="Bunk B."/>
            <person name="Johns M.A."/>
            <person name="Edirisinghe J.N."/>
            <person name="Kutumbaka K.K."/>
            <person name="Koenig S.S."/>
            <person name="Huot Creasy H."/>
            <person name="Rosovitz M.J."/>
            <person name="Riley D.R."/>
            <person name="Daugherty S."/>
            <person name="Martin M."/>
            <person name="Elbourne L.D."/>
            <person name="Paulsen I."/>
            <person name="Biedendieck R."/>
            <person name="Braun C."/>
            <person name="Grayburn S."/>
            <person name="Dhingra S."/>
            <person name="Lukyanchuk V."/>
            <person name="Ball B."/>
            <person name="Ul-Qamar R."/>
            <person name="Seibel J."/>
            <person name="Bremer E."/>
            <person name="Jahn D."/>
            <person name="Ravel J."/>
            <person name="Vary P.S."/>
        </authorList>
    </citation>
    <scope>NUCLEOTIDE SEQUENCE [LARGE SCALE GENOMIC DNA]</scope>
    <source>
        <strain evidence="2">ATCC 12872 / QMB1551</strain>
        <plasmid evidence="1">pBM500</plasmid>
    </source>
</reference>
<gene>
    <name evidence="1" type="ordered locus">BMQ_pBM50013</name>
</gene>
<evidence type="ECO:0000313" key="1">
    <source>
        <dbReference type="EMBL" id="ADE72352.1"/>
    </source>
</evidence>
<name>D5E3H7_PRIM1</name>
<dbReference type="EMBL" id="CP001988">
    <property type="protein sequence ID" value="ADE72352.1"/>
    <property type="molecule type" value="Genomic_DNA"/>
</dbReference>
<organism evidence="1 2">
    <name type="scientific">Priestia megaterium (strain ATCC 12872 / QMB1551)</name>
    <name type="common">Bacillus megaterium</name>
    <dbReference type="NCBI Taxonomy" id="545693"/>
    <lineage>
        <taxon>Bacteria</taxon>
        <taxon>Bacillati</taxon>
        <taxon>Bacillota</taxon>
        <taxon>Bacilli</taxon>
        <taxon>Bacillales</taxon>
        <taxon>Bacillaceae</taxon>
        <taxon>Priestia</taxon>
    </lineage>
</organism>
<evidence type="ECO:0000313" key="2">
    <source>
        <dbReference type="Proteomes" id="UP000000935"/>
    </source>
</evidence>